<dbReference type="Gene3D" id="6.10.250.1900">
    <property type="match status" value="1"/>
</dbReference>
<dbReference type="GO" id="GO:0032133">
    <property type="term" value="C:chromosome passenger complex"/>
    <property type="evidence" value="ECO:0007669"/>
    <property type="project" value="TreeGrafter"/>
</dbReference>
<sequence>MTLDCSFYKILRLLKMPRTKHVQKPKQQEEFLEESDLLIKDFERQAHLRISKMEAESKMAIKSIETFVDVTLSRLPAEIRQMTLNEVLKYNENEKENYNEISSSVDDRSLRVPPMTVKGKKTGKRITSASDDGYVTEGITTTRTSRATKVESAISRRTRSTSRNSKMKLSEINQETIKKTIKDKHIKSMKIDKFKTPATLKSGNKEFDLVTPKIKPNTPLNVLRRPRQGEMVLSMQGSPLLVSAIIQEDIANINVPLRDGNVMSLLPNDGLRMSHIPALDSETLKQLETLKSHIEKVISTK</sequence>
<dbReference type="EMBL" id="KZ288361">
    <property type="protein sequence ID" value="PBC26953.1"/>
    <property type="molecule type" value="Genomic_DNA"/>
</dbReference>
<dbReference type="GO" id="GO:0051301">
    <property type="term" value="P:cell division"/>
    <property type="evidence" value="ECO:0007669"/>
    <property type="project" value="UniProtKB-KW"/>
</dbReference>
<keyword evidence="13" id="KW-1185">Reference proteome</keyword>
<dbReference type="InterPro" id="IPR046466">
    <property type="entry name" value="Borealin_C"/>
</dbReference>
<keyword evidence="9" id="KW-0137">Centromere</keyword>
<evidence type="ECO:0000313" key="12">
    <source>
        <dbReference type="EMBL" id="PBC26953.1"/>
    </source>
</evidence>
<dbReference type="InterPro" id="IPR018851">
    <property type="entry name" value="Borealin_N"/>
</dbReference>
<evidence type="ECO:0000256" key="2">
    <source>
        <dbReference type="ARBA" id="ARBA00004584"/>
    </source>
</evidence>
<dbReference type="Proteomes" id="UP000242457">
    <property type="component" value="Unassembled WGS sequence"/>
</dbReference>
<dbReference type="GO" id="GO:0000775">
    <property type="term" value="C:chromosome, centromeric region"/>
    <property type="evidence" value="ECO:0007669"/>
    <property type="project" value="UniProtKB-SubCell"/>
</dbReference>
<keyword evidence="8" id="KW-0131">Cell cycle</keyword>
<evidence type="ECO:0000313" key="13">
    <source>
        <dbReference type="Proteomes" id="UP000242457"/>
    </source>
</evidence>
<evidence type="ECO:0000256" key="9">
    <source>
        <dbReference type="ARBA" id="ARBA00023328"/>
    </source>
</evidence>
<name>A0A2A3E5B5_APICC</name>
<dbReference type="Pfam" id="PF10512">
    <property type="entry name" value="Borealin"/>
    <property type="match status" value="1"/>
</dbReference>
<reference evidence="12 13" key="1">
    <citation type="submission" date="2014-07" db="EMBL/GenBank/DDBJ databases">
        <title>Genomic and transcriptomic analysis on Apis cerana provide comprehensive insights into honey bee biology.</title>
        <authorList>
            <person name="Diao Q."/>
            <person name="Sun L."/>
            <person name="Zheng H."/>
            <person name="Zheng H."/>
            <person name="Xu S."/>
            <person name="Wang S."/>
            <person name="Zeng Z."/>
            <person name="Hu F."/>
            <person name="Su S."/>
            <person name="Wu J."/>
        </authorList>
    </citation>
    <scope>NUCLEOTIDE SEQUENCE [LARGE SCALE GENOMIC DNA]</scope>
    <source>
        <tissue evidence="12">Pupae without intestine</tissue>
    </source>
</reference>
<dbReference type="STRING" id="94128.A0A2A3E5B5"/>
<dbReference type="GO" id="GO:0051233">
    <property type="term" value="C:spindle midzone"/>
    <property type="evidence" value="ECO:0007669"/>
    <property type="project" value="TreeGrafter"/>
</dbReference>
<comment type="subcellular location">
    <subcellularLocation>
        <location evidence="2">Chromosome</location>
        <location evidence="2">Centromere</location>
    </subcellularLocation>
    <subcellularLocation>
        <location evidence="1">Nucleus</location>
    </subcellularLocation>
</comment>
<gene>
    <name evidence="12" type="ORF">APICC_08529</name>
</gene>
<protein>
    <submittedName>
        <fullName evidence="12">Borealin</fullName>
    </submittedName>
</protein>
<dbReference type="Pfam" id="PF10444">
    <property type="entry name" value="Nbl1_Borealin_N"/>
    <property type="match status" value="1"/>
</dbReference>
<keyword evidence="7" id="KW-0539">Nucleus</keyword>
<evidence type="ECO:0000256" key="6">
    <source>
        <dbReference type="ARBA" id="ARBA00022776"/>
    </source>
</evidence>
<keyword evidence="4" id="KW-0158">Chromosome</keyword>
<evidence type="ECO:0000259" key="11">
    <source>
        <dbReference type="Pfam" id="PF10512"/>
    </source>
</evidence>
<dbReference type="GO" id="GO:0000070">
    <property type="term" value="P:mitotic sister chromatid segregation"/>
    <property type="evidence" value="ECO:0007669"/>
    <property type="project" value="TreeGrafter"/>
</dbReference>
<feature type="domain" description="Borealin C-terminal" evidence="11">
    <location>
        <begin position="193"/>
        <end position="299"/>
    </location>
</feature>
<accession>A0A2A3E5B5</accession>
<dbReference type="InterPro" id="IPR018867">
    <property type="entry name" value="Cell_div_borealin"/>
</dbReference>
<proteinExistence type="inferred from homology"/>
<keyword evidence="5" id="KW-0132">Cell division</keyword>
<dbReference type="AlphaFoldDB" id="A0A2A3E5B5"/>
<dbReference type="PANTHER" id="PTHR16040:SF7">
    <property type="entry name" value="AUSTRALIN, ISOFORM A-RELATED"/>
    <property type="match status" value="1"/>
</dbReference>
<evidence type="ECO:0000256" key="3">
    <source>
        <dbReference type="ARBA" id="ARBA00009914"/>
    </source>
</evidence>
<comment type="similarity">
    <text evidence="3">Belongs to the borealin family.</text>
</comment>
<evidence type="ECO:0000256" key="8">
    <source>
        <dbReference type="ARBA" id="ARBA00023306"/>
    </source>
</evidence>
<evidence type="ECO:0000256" key="5">
    <source>
        <dbReference type="ARBA" id="ARBA00022618"/>
    </source>
</evidence>
<dbReference type="GO" id="GO:0005634">
    <property type="term" value="C:nucleus"/>
    <property type="evidence" value="ECO:0007669"/>
    <property type="project" value="UniProtKB-SubCell"/>
</dbReference>
<evidence type="ECO:0000256" key="4">
    <source>
        <dbReference type="ARBA" id="ARBA00022454"/>
    </source>
</evidence>
<organism evidence="12 13">
    <name type="scientific">Apis cerana cerana</name>
    <name type="common">Oriental honeybee</name>
    <dbReference type="NCBI Taxonomy" id="94128"/>
    <lineage>
        <taxon>Eukaryota</taxon>
        <taxon>Metazoa</taxon>
        <taxon>Ecdysozoa</taxon>
        <taxon>Arthropoda</taxon>
        <taxon>Hexapoda</taxon>
        <taxon>Insecta</taxon>
        <taxon>Pterygota</taxon>
        <taxon>Neoptera</taxon>
        <taxon>Endopterygota</taxon>
        <taxon>Hymenoptera</taxon>
        <taxon>Apocrita</taxon>
        <taxon>Aculeata</taxon>
        <taxon>Apoidea</taxon>
        <taxon>Anthophila</taxon>
        <taxon>Apidae</taxon>
        <taxon>Apis</taxon>
    </lineage>
</organism>
<dbReference type="PANTHER" id="PTHR16040">
    <property type="entry name" value="AUSTRALIN, ISOFORM A-RELATED"/>
    <property type="match status" value="1"/>
</dbReference>
<evidence type="ECO:0000256" key="7">
    <source>
        <dbReference type="ARBA" id="ARBA00023242"/>
    </source>
</evidence>
<evidence type="ECO:0000259" key="10">
    <source>
        <dbReference type="Pfam" id="PF10444"/>
    </source>
</evidence>
<keyword evidence="6" id="KW-0498">Mitosis</keyword>
<evidence type="ECO:0000256" key="1">
    <source>
        <dbReference type="ARBA" id="ARBA00004123"/>
    </source>
</evidence>
<feature type="domain" description="Borealin N-terminal" evidence="10">
    <location>
        <begin position="36"/>
        <end position="89"/>
    </location>
</feature>
<dbReference type="OrthoDB" id="6360905at2759"/>